<comment type="caution">
    <text evidence="14">The sequence shown here is derived from an EMBL/GenBank/DDBJ whole genome shotgun (WGS) entry which is preliminary data.</text>
</comment>
<evidence type="ECO:0000313" key="14">
    <source>
        <dbReference type="EMBL" id="KAK2721879.1"/>
    </source>
</evidence>
<dbReference type="SUPFAM" id="SSF48179">
    <property type="entry name" value="6-phosphogluconate dehydrogenase C-terminal domain-like"/>
    <property type="match status" value="1"/>
</dbReference>
<dbReference type="PIRSF" id="PIRSF000114">
    <property type="entry name" value="Glycerol-3-P_dh"/>
    <property type="match status" value="1"/>
</dbReference>
<dbReference type="GO" id="GO:0141152">
    <property type="term" value="F:glycerol-3-phosphate dehydrogenase (NAD+) activity"/>
    <property type="evidence" value="ECO:0007669"/>
    <property type="project" value="UniProtKB-UniRule"/>
</dbReference>
<evidence type="ECO:0000259" key="13">
    <source>
        <dbReference type="Pfam" id="PF07479"/>
    </source>
</evidence>
<dbReference type="EC" id="1.1.1.8" evidence="11"/>
<evidence type="ECO:0000313" key="15">
    <source>
        <dbReference type="Proteomes" id="UP001187531"/>
    </source>
</evidence>
<dbReference type="InterPro" id="IPR006168">
    <property type="entry name" value="G3P_DH_NAD-dep"/>
</dbReference>
<dbReference type="FunFam" id="3.40.50.720:FF:000365">
    <property type="entry name" value="Glycerol-3-phosphate dehydrogenase [NAD(+)]"/>
    <property type="match status" value="1"/>
</dbReference>
<feature type="active site" description="Proton acceptor" evidence="7">
    <location>
        <position position="205"/>
    </location>
</feature>
<keyword evidence="4 10" id="KW-0560">Oxidoreductase</keyword>
<dbReference type="PANTHER" id="PTHR11728">
    <property type="entry name" value="GLYCEROL-3-PHOSPHATE DEHYDROGENASE"/>
    <property type="match status" value="1"/>
</dbReference>
<evidence type="ECO:0000256" key="8">
    <source>
        <dbReference type="PIRSR" id="PIRSR000114-2"/>
    </source>
</evidence>
<dbReference type="PANTHER" id="PTHR11728:SF8">
    <property type="entry name" value="GLYCEROL-3-PHOSPHATE DEHYDROGENASE [NAD(+)]-RELATED"/>
    <property type="match status" value="1"/>
</dbReference>
<dbReference type="GO" id="GO:0042803">
    <property type="term" value="F:protein homodimerization activity"/>
    <property type="evidence" value="ECO:0007669"/>
    <property type="project" value="InterPro"/>
</dbReference>
<feature type="domain" description="Glycerol-3-phosphate dehydrogenase NAD-dependent C-terminal" evidence="13">
    <location>
        <begin position="194"/>
        <end position="339"/>
    </location>
</feature>
<comment type="similarity">
    <text evidence="3 10">Belongs to the NAD-dependent glycerol-3-phosphate dehydrogenase family.</text>
</comment>
<evidence type="ECO:0000256" key="1">
    <source>
        <dbReference type="ARBA" id="ARBA00005189"/>
    </source>
</evidence>
<dbReference type="FunFam" id="1.10.1040.10:FF:000004">
    <property type="entry name" value="Glycerol-3-phosphate dehydrogenase [NAD(+)]"/>
    <property type="match status" value="1"/>
</dbReference>
<dbReference type="GO" id="GO:0051287">
    <property type="term" value="F:NAD binding"/>
    <property type="evidence" value="ECO:0007669"/>
    <property type="project" value="UniProtKB-UniRule"/>
</dbReference>
<protein>
    <recommendedName>
        <fullName evidence="11">Glycerol-3-phosphate dehydrogenase [NAD(+)]</fullName>
        <ecNumber evidence="11">1.1.1.8</ecNumber>
    </recommendedName>
</protein>
<dbReference type="GO" id="GO:0005975">
    <property type="term" value="P:carbohydrate metabolic process"/>
    <property type="evidence" value="ECO:0007669"/>
    <property type="project" value="InterPro"/>
</dbReference>
<dbReference type="InterPro" id="IPR011128">
    <property type="entry name" value="G3P_DH_NAD-dep_N"/>
</dbReference>
<evidence type="ECO:0000256" key="10">
    <source>
        <dbReference type="RuleBase" id="RU000437"/>
    </source>
</evidence>
<dbReference type="PRINTS" id="PR00077">
    <property type="entry name" value="GPDHDRGNASE"/>
</dbReference>
<evidence type="ECO:0000256" key="3">
    <source>
        <dbReference type="ARBA" id="ARBA00011009"/>
    </source>
</evidence>
<feature type="binding site" evidence="9">
    <location>
        <begin position="10"/>
        <end position="15"/>
    </location>
    <ligand>
        <name>NAD(+)</name>
        <dbReference type="ChEBI" id="CHEBI:57540"/>
    </ligand>
</feature>
<reference evidence="14" key="1">
    <citation type="submission" date="2023-07" db="EMBL/GenBank/DDBJ databases">
        <title>Chromosome-level genome assembly of Artemia franciscana.</title>
        <authorList>
            <person name="Jo E."/>
        </authorList>
    </citation>
    <scope>NUCLEOTIDE SEQUENCE</scope>
    <source>
        <tissue evidence="14">Whole body</tissue>
    </source>
</reference>
<comment type="pathway">
    <text evidence="2">Phospholipid metabolism; alpha-glycerophosphate cycle.</text>
</comment>
<feature type="binding site" evidence="9">
    <location>
        <position position="154"/>
    </location>
    <ligand>
        <name>NAD(+)</name>
        <dbReference type="ChEBI" id="CHEBI:57540"/>
    </ligand>
</feature>
<proteinExistence type="inferred from homology"/>
<feature type="binding site" evidence="9">
    <location>
        <position position="97"/>
    </location>
    <ligand>
        <name>NAD(+)</name>
        <dbReference type="ChEBI" id="CHEBI:57540"/>
    </ligand>
</feature>
<dbReference type="InterPro" id="IPR008927">
    <property type="entry name" value="6-PGluconate_DH-like_C_sf"/>
</dbReference>
<gene>
    <name evidence="14" type="ORF">QYM36_004004</name>
</gene>
<evidence type="ECO:0000259" key="12">
    <source>
        <dbReference type="Pfam" id="PF01210"/>
    </source>
</evidence>
<dbReference type="EMBL" id="JAVRJZ010000006">
    <property type="protein sequence ID" value="KAK2721879.1"/>
    <property type="molecule type" value="Genomic_DNA"/>
</dbReference>
<dbReference type="SUPFAM" id="SSF51735">
    <property type="entry name" value="NAD(P)-binding Rossmann-fold domains"/>
    <property type="match status" value="1"/>
</dbReference>
<dbReference type="PROSITE" id="PS00957">
    <property type="entry name" value="NAD_G3PDH"/>
    <property type="match status" value="1"/>
</dbReference>
<feature type="binding site" evidence="8">
    <location>
        <position position="120"/>
    </location>
    <ligand>
        <name>substrate</name>
    </ligand>
</feature>
<dbReference type="InterPro" id="IPR017751">
    <property type="entry name" value="G3P_DH_NAD-dep_euk"/>
</dbReference>
<evidence type="ECO:0000256" key="11">
    <source>
        <dbReference type="RuleBase" id="RU361243"/>
    </source>
</evidence>
<evidence type="ECO:0000256" key="7">
    <source>
        <dbReference type="PIRSR" id="PIRSR000114-1"/>
    </source>
</evidence>
<dbReference type="AlphaFoldDB" id="A0AA88I5V0"/>
<dbReference type="Pfam" id="PF07479">
    <property type="entry name" value="NAD_Gly3P_dh_C"/>
    <property type="match status" value="1"/>
</dbReference>
<feature type="binding site" evidence="9">
    <location>
        <position position="269"/>
    </location>
    <ligand>
        <name>NAD(+)</name>
        <dbReference type="ChEBI" id="CHEBI:57540"/>
    </ligand>
</feature>
<name>A0AA88I5V0_ARTSF</name>
<evidence type="ECO:0000256" key="4">
    <source>
        <dbReference type="ARBA" id="ARBA00023002"/>
    </source>
</evidence>
<evidence type="ECO:0000256" key="6">
    <source>
        <dbReference type="ARBA" id="ARBA00048683"/>
    </source>
</evidence>
<dbReference type="Gene3D" id="1.10.1040.10">
    <property type="entry name" value="N-(1-d-carboxylethyl)-l-norvaline Dehydrogenase, domain 2"/>
    <property type="match status" value="1"/>
</dbReference>
<keyword evidence="5 9" id="KW-0520">NAD</keyword>
<feature type="binding site" evidence="9">
    <location>
        <position position="298"/>
    </location>
    <ligand>
        <name>NAD(+)</name>
        <dbReference type="ChEBI" id="CHEBI:57540"/>
    </ligand>
</feature>
<organism evidence="14 15">
    <name type="scientific">Artemia franciscana</name>
    <name type="common">Brine shrimp</name>
    <name type="synonym">Artemia sanfranciscana</name>
    <dbReference type="NCBI Taxonomy" id="6661"/>
    <lineage>
        <taxon>Eukaryota</taxon>
        <taxon>Metazoa</taxon>
        <taxon>Ecdysozoa</taxon>
        <taxon>Arthropoda</taxon>
        <taxon>Crustacea</taxon>
        <taxon>Branchiopoda</taxon>
        <taxon>Anostraca</taxon>
        <taxon>Artemiidae</taxon>
        <taxon>Artemia</taxon>
    </lineage>
</organism>
<dbReference type="InterPro" id="IPR013328">
    <property type="entry name" value="6PGD_dom2"/>
</dbReference>
<sequence>MKRLKVSIIGSGSWGCAISKIVGKNVLKRNTFDKRVTMWVYEEIIEGRNLSEIINSTHENVKYLKGHKLPETVVATPDLVEAITDVDILIFVLPHQFLKRCLDTLEGKIKSTAVGISLIKGFQTSVDGDIELISKYITSRLKIQCSVLMGANIANEVANEVFCEGTIGCATKEMKQTFKELFETNYFRVAVVDDTQTVEACGALKNIVACAAGFSDGLLYGNCTKTAIIRIGLMEIKMFINTFLSGSEISTFFESCGISDLFASCYGGRNRKCSALFVEKGKSIYDLEKEILNGQRLQGPSTAEAVNIMLMKKGLEKKFPLFTAVHRIFNFEISPRKLLDHI</sequence>
<accession>A0AA88I5V0</accession>
<dbReference type="GO" id="GO:0005829">
    <property type="term" value="C:cytosol"/>
    <property type="evidence" value="ECO:0007669"/>
    <property type="project" value="TreeGrafter"/>
</dbReference>
<evidence type="ECO:0000256" key="2">
    <source>
        <dbReference type="ARBA" id="ARBA00005192"/>
    </source>
</evidence>
<comment type="catalytic activity">
    <reaction evidence="6 11">
        <text>sn-glycerol 3-phosphate + NAD(+) = dihydroxyacetone phosphate + NADH + H(+)</text>
        <dbReference type="Rhea" id="RHEA:11092"/>
        <dbReference type="ChEBI" id="CHEBI:15378"/>
        <dbReference type="ChEBI" id="CHEBI:57540"/>
        <dbReference type="ChEBI" id="CHEBI:57597"/>
        <dbReference type="ChEBI" id="CHEBI:57642"/>
        <dbReference type="ChEBI" id="CHEBI:57945"/>
        <dbReference type="EC" id="1.1.1.8"/>
    </reaction>
</comment>
<dbReference type="InterPro" id="IPR036291">
    <property type="entry name" value="NAD(P)-bd_dom_sf"/>
</dbReference>
<dbReference type="Pfam" id="PF01210">
    <property type="entry name" value="NAD_Gly3P_dh_N"/>
    <property type="match status" value="1"/>
</dbReference>
<dbReference type="GO" id="GO:0046168">
    <property type="term" value="P:glycerol-3-phosphate catabolic process"/>
    <property type="evidence" value="ECO:0007669"/>
    <property type="project" value="UniProtKB-UniRule"/>
</dbReference>
<evidence type="ECO:0000256" key="5">
    <source>
        <dbReference type="ARBA" id="ARBA00023027"/>
    </source>
</evidence>
<keyword evidence="15" id="KW-1185">Reference proteome</keyword>
<feature type="domain" description="Glycerol-3-phosphate dehydrogenase NAD-dependent N-terminal" evidence="12">
    <location>
        <begin position="5"/>
        <end position="174"/>
    </location>
</feature>
<dbReference type="Gene3D" id="3.40.50.720">
    <property type="entry name" value="NAD(P)-binding Rossmann-like Domain"/>
    <property type="match status" value="1"/>
</dbReference>
<evidence type="ECO:0000256" key="9">
    <source>
        <dbReference type="PIRSR" id="PIRSR000114-3"/>
    </source>
</evidence>
<feature type="binding site" evidence="8">
    <location>
        <begin position="269"/>
        <end position="270"/>
    </location>
    <ligand>
        <name>substrate</name>
    </ligand>
</feature>
<dbReference type="Proteomes" id="UP001187531">
    <property type="component" value="Unassembled WGS sequence"/>
</dbReference>
<dbReference type="InterPro" id="IPR006109">
    <property type="entry name" value="G3P_DH_NAD-dep_C"/>
</dbReference>
<comment type="pathway">
    <text evidence="1">Lipid metabolism.</text>
</comment>
<dbReference type="NCBIfam" id="TIGR03376">
    <property type="entry name" value="glycerol3P_DH"/>
    <property type="match status" value="1"/>
</dbReference>